<comment type="caution">
    <text evidence="4">The sequence shown here is derived from an EMBL/GenBank/DDBJ whole genome shotgun (WGS) entry which is preliminary data.</text>
</comment>
<feature type="transmembrane region" description="Helical" evidence="2">
    <location>
        <begin position="593"/>
        <end position="613"/>
    </location>
</feature>
<evidence type="ECO:0000256" key="1">
    <source>
        <dbReference type="SAM" id="MobiDB-lite"/>
    </source>
</evidence>
<evidence type="ECO:0000313" key="5">
    <source>
        <dbReference type="Proteomes" id="UP000663827"/>
    </source>
</evidence>
<keyword evidence="2" id="KW-1133">Transmembrane helix</keyword>
<dbReference type="Pfam" id="PF20153">
    <property type="entry name" value="DUF6535"/>
    <property type="match status" value="1"/>
</dbReference>
<keyword evidence="2" id="KW-0812">Transmembrane</keyword>
<keyword evidence="2" id="KW-0472">Membrane</keyword>
<name>A0A8H3DV98_9AGAM</name>
<organism evidence="4 5">
    <name type="scientific">Rhizoctonia solani</name>
    <dbReference type="NCBI Taxonomy" id="456999"/>
    <lineage>
        <taxon>Eukaryota</taxon>
        <taxon>Fungi</taxon>
        <taxon>Dikarya</taxon>
        <taxon>Basidiomycota</taxon>
        <taxon>Agaricomycotina</taxon>
        <taxon>Agaricomycetes</taxon>
        <taxon>Cantharellales</taxon>
        <taxon>Ceratobasidiaceae</taxon>
        <taxon>Rhizoctonia</taxon>
    </lineage>
</organism>
<dbReference type="EMBL" id="CAJNJQ010001022">
    <property type="protein sequence ID" value="CAE7115030.1"/>
    <property type="molecule type" value="Genomic_DNA"/>
</dbReference>
<dbReference type="AlphaFoldDB" id="A0A8H3DV98"/>
<feature type="transmembrane region" description="Helical" evidence="2">
    <location>
        <begin position="213"/>
        <end position="233"/>
    </location>
</feature>
<feature type="transmembrane region" description="Helical" evidence="2">
    <location>
        <begin position="125"/>
        <end position="145"/>
    </location>
</feature>
<feature type="compositionally biased region" description="Low complexity" evidence="1">
    <location>
        <begin position="958"/>
        <end position="968"/>
    </location>
</feature>
<gene>
    <name evidence="4" type="ORF">RDB_LOCUS51591</name>
</gene>
<feature type="compositionally biased region" description="Basic and acidic residues" evidence="1">
    <location>
        <begin position="994"/>
        <end position="1015"/>
    </location>
</feature>
<proteinExistence type="predicted"/>
<evidence type="ECO:0000259" key="3">
    <source>
        <dbReference type="Pfam" id="PF20153"/>
    </source>
</evidence>
<protein>
    <recommendedName>
        <fullName evidence="3">DUF6535 domain-containing protein</fullName>
    </recommendedName>
</protein>
<sequence>METMDMLRFLKTTPKPNPRYNQTIQLQSPPPERKCAPHHARPRPFNQIASDRFSQELAPDAAIWTMYVDEAHEYDNDMVRARQQSLDTLLFIAIVFSVILTAFLIQPTSILQHPNRSAVPALTHWVNRLWILSLTLALSGALIAVSGKERLTKFHLASRPSFPKKLALLRQSRLEELEHYWALYIAALLPTLLHLSLVGFLTGLVVYLYTTGYLVPGSVFLMLALYVASLLGATHKYQPFVPELFNYTLTTAESIFNLWTKPRPKPATCLDALVWLANHARDQIVVDCAYQAMAGLRDSPYLCSFSPSSSMDPVRPDLETIYSTLFERFEQLIAGTLETGSVDPPVGRYIHAVIVLSLARASIVKRPTSWFDLLNKINCMWISDLPIASMSGNTFVSALVAEMDVIQLCMEEASAVDTANQTDSSDSIVEKWPLAGDSHELQLHICQWLNTVSGLFVHHSQGTAHIDSYLIGALLRASKDAAYFMSRTSSIRGLAGDESTAPQFELPSNLEISLPSLSKRLDQLLVLISILRHCPNPSQIEGVQACAELFKTYLTITPPIICLLIGEEANQAEIFNAFSFFPIDKPPTSRRDILFISVRSMMLTSAYLCGLLPTTTHYPQCPKLVDEALELAHASLNEDNVFSVDHLGPYDALGYHLDDFISILEFFGTNEHNLNLISPAAAAHLCVIGCGKIGAGLYASTHYMPPECLPTLLDLSIHGRLAKESAKCMLGTILTRLRSPFDYFGELPEHLVPIVPAQPPIEHLRQMTRFPNFFKSLQGVIQMIDSSYCHDGGALSAAAFLQVAAGRDSSIVVEPVELGPDAVPGFLDLVVLLFFENKARFCASHYHEIIISMAILITAAAKDTDSMGIISRHSAPATVLDELNKLKPGDSLYKAVIPMEEQKRLMNALACVKHDIPPMPNGEWPEYLDGIWKGIDIIANFGKTSRRSLGLGNRRPSSESACPSSSKSESLEVENKYQELSNNDFKLLINDQEPPNKDQKLSSKDQELPNKDKELSIIVHSS</sequence>
<feature type="transmembrane region" description="Helical" evidence="2">
    <location>
        <begin position="88"/>
        <end position="105"/>
    </location>
</feature>
<feature type="region of interest" description="Disordered" evidence="1">
    <location>
        <begin position="948"/>
        <end position="1022"/>
    </location>
</feature>
<feature type="transmembrane region" description="Helical" evidence="2">
    <location>
        <begin position="180"/>
        <end position="207"/>
    </location>
</feature>
<dbReference type="InterPro" id="IPR045338">
    <property type="entry name" value="DUF6535"/>
</dbReference>
<evidence type="ECO:0000313" key="4">
    <source>
        <dbReference type="EMBL" id="CAE7115030.1"/>
    </source>
</evidence>
<reference evidence="4" key="1">
    <citation type="submission" date="2021-01" db="EMBL/GenBank/DDBJ databases">
        <authorList>
            <person name="Kaushik A."/>
        </authorList>
    </citation>
    <scope>NUCLEOTIDE SEQUENCE</scope>
    <source>
        <strain evidence="4">AG5</strain>
    </source>
</reference>
<dbReference type="Proteomes" id="UP000663827">
    <property type="component" value="Unassembled WGS sequence"/>
</dbReference>
<evidence type="ECO:0000256" key="2">
    <source>
        <dbReference type="SAM" id="Phobius"/>
    </source>
</evidence>
<accession>A0A8H3DV98</accession>
<feature type="domain" description="DUF6535" evidence="3">
    <location>
        <begin position="64"/>
        <end position="209"/>
    </location>
</feature>